<name>A0A1T5BF06_9SPHN</name>
<keyword evidence="1" id="KW-1133">Transmembrane helix</keyword>
<keyword evidence="3" id="KW-1185">Reference proteome</keyword>
<gene>
    <name evidence="2" type="ORF">SAMN06295937_1006141</name>
</gene>
<feature type="transmembrane region" description="Helical" evidence="1">
    <location>
        <begin position="36"/>
        <end position="56"/>
    </location>
</feature>
<keyword evidence="1" id="KW-0812">Transmembrane</keyword>
<evidence type="ECO:0000256" key="1">
    <source>
        <dbReference type="SAM" id="Phobius"/>
    </source>
</evidence>
<dbReference type="EMBL" id="FUYP01000006">
    <property type="protein sequence ID" value="SKB45735.1"/>
    <property type="molecule type" value="Genomic_DNA"/>
</dbReference>
<evidence type="ECO:0000313" key="2">
    <source>
        <dbReference type="EMBL" id="SKB45735.1"/>
    </source>
</evidence>
<dbReference type="AlphaFoldDB" id="A0A1T5BF06"/>
<dbReference type="Proteomes" id="UP000190044">
    <property type="component" value="Unassembled WGS sequence"/>
</dbReference>
<accession>A0A1T5BF06</accession>
<protein>
    <submittedName>
        <fullName evidence="2">Uncharacterized protein</fullName>
    </submittedName>
</protein>
<dbReference type="RefSeq" id="WP_079637937.1">
    <property type="nucleotide sequence ID" value="NZ_FUYP01000006.1"/>
</dbReference>
<dbReference type="OrthoDB" id="7574349at2"/>
<keyword evidence="1" id="KW-0472">Membrane</keyword>
<proteinExistence type="predicted"/>
<reference evidence="3" key="1">
    <citation type="submission" date="2017-02" db="EMBL/GenBank/DDBJ databases">
        <authorList>
            <person name="Varghese N."/>
            <person name="Submissions S."/>
        </authorList>
    </citation>
    <scope>NUCLEOTIDE SEQUENCE [LARGE SCALE GENOMIC DNA]</scope>
    <source>
        <strain evidence="3">R11H</strain>
    </source>
</reference>
<evidence type="ECO:0000313" key="3">
    <source>
        <dbReference type="Proteomes" id="UP000190044"/>
    </source>
</evidence>
<feature type="transmembrane region" description="Helical" evidence="1">
    <location>
        <begin position="68"/>
        <end position="89"/>
    </location>
</feature>
<feature type="transmembrane region" description="Helical" evidence="1">
    <location>
        <begin position="5"/>
        <end position="24"/>
    </location>
</feature>
<sequence length="94" mass="10052">MRAWAIMLSGLLIWAAHFFILYGIGEFIGDGFASRLAIAALTGVCLAICALLAAAVMRMPPRDFFGKWRMQLAFAGLGIGALAILWQGLPALLA</sequence>
<organism evidence="2 3">
    <name type="scientific">Sphingopyxis flava</name>
    <dbReference type="NCBI Taxonomy" id="1507287"/>
    <lineage>
        <taxon>Bacteria</taxon>
        <taxon>Pseudomonadati</taxon>
        <taxon>Pseudomonadota</taxon>
        <taxon>Alphaproteobacteria</taxon>
        <taxon>Sphingomonadales</taxon>
        <taxon>Sphingomonadaceae</taxon>
        <taxon>Sphingopyxis</taxon>
    </lineage>
</organism>